<dbReference type="SUPFAM" id="SSF46565">
    <property type="entry name" value="Chaperone J-domain"/>
    <property type="match status" value="1"/>
</dbReference>
<dbReference type="Proteomes" id="UP000256727">
    <property type="component" value="Unassembled WGS sequence"/>
</dbReference>
<evidence type="ECO:0000256" key="1">
    <source>
        <dbReference type="SAM" id="MobiDB-lite"/>
    </source>
</evidence>
<dbReference type="AlphaFoldDB" id="A0A3D9LEB7"/>
<evidence type="ECO:0000313" key="3">
    <source>
        <dbReference type="EMBL" id="REE03493.1"/>
    </source>
</evidence>
<feature type="compositionally biased region" description="Low complexity" evidence="1">
    <location>
        <begin position="101"/>
        <end position="110"/>
    </location>
</feature>
<organism evidence="3 4">
    <name type="scientific">Citricoccus muralis</name>
    <dbReference type="NCBI Taxonomy" id="169134"/>
    <lineage>
        <taxon>Bacteria</taxon>
        <taxon>Bacillati</taxon>
        <taxon>Actinomycetota</taxon>
        <taxon>Actinomycetes</taxon>
        <taxon>Micrococcales</taxon>
        <taxon>Micrococcaceae</taxon>
        <taxon>Citricoccus</taxon>
    </lineage>
</organism>
<accession>A0A3D9LEB7</accession>
<feature type="compositionally biased region" description="Gly residues" evidence="1">
    <location>
        <begin position="139"/>
        <end position="150"/>
    </location>
</feature>
<feature type="compositionally biased region" description="Gly residues" evidence="1">
    <location>
        <begin position="91"/>
        <end position="100"/>
    </location>
</feature>
<dbReference type="Gene3D" id="1.10.287.110">
    <property type="entry name" value="DnaJ domain"/>
    <property type="match status" value="1"/>
</dbReference>
<dbReference type="RefSeq" id="WP_115931601.1">
    <property type="nucleotide sequence ID" value="NZ_QREH01000001.1"/>
</dbReference>
<sequence>MTPADFGGRSAYEVLSVAFDADTATLKAAWRRAARRTHPDYGGDAAEFRLVSYAWELVGTPESRREYDRGFSAGGGSSRPGRQGGHSRPDGQGGQGGQGRQGTPRGRTGSTVPPRSGAGARTAGPASGPAFSTRSGRGRSTGRGGGGDRSGAGTITYVPPLEDEMVLDLSRSSQQIHGAPRKRGILPAGHRLVREARTIRTLQNHVLGSLPASRLVTGLHLTFGRLNSGAIDHVVLCGDRLAVIGSMQVPEGVYRWDGAEMWRGDRRLSPPSLAPAMVALQRAFPDCSIGGFILVLGPDENPHAPVIQLERTRSVLDSDAGFLTDPPANALQFGRDVKMFLGTGPLSGTVDRRLLARLLGAMY</sequence>
<keyword evidence="4" id="KW-1185">Reference proteome</keyword>
<proteinExistence type="predicted"/>
<evidence type="ECO:0000259" key="2">
    <source>
        <dbReference type="PROSITE" id="PS50076"/>
    </source>
</evidence>
<feature type="region of interest" description="Disordered" evidence="1">
    <location>
        <begin position="65"/>
        <end position="156"/>
    </location>
</feature>
<comment type="caution">
    <text evidence="3">The sequence shown here is derived from an EMBL/GenBank/DDBJ whole genome shotgun (WGS) entry which is preliminary data.</text>
</comment>
<protein>
    <submittedName>
        <fullName evidence="3">DnaJ-like protein</fullName>
    </submittedName>
</protein>
<feature type="compositionally biased region" description="Gly residues" evidence="1">
    <location>
        <begin position="72"/>
        <end position="84"/>
    </location>
</feature>
<dbReference type="EMBL" id="QREH01000001">
    <property type="protein sequence ID" value="REE03493.1"/>
    <property type="molecule type" value="Genomic_DNA"/>
</dbReference>
<dbReference type="SMART" id="SM00271">
    <property type="entry name" value="DnaJ"/>
    <property type="match status" value="1"/>
</dbReference>
<feature type="domain" description="J" evidence="2">
    <location>
        <begin position="10"/>
        <end position="71"/>
    </location>
</feature>
<dbReference type="Pfam" id="PF00226">
    <property type="entry name" value="DnaJ"/>
    <property type="match status" value="1"/>
</dbReference>
<name>A0A3D9LEB7_9MICC</name>
<evidence type="ECO:0000313" key="4">
    <source>
        <dbReference type="Proteomes" id="UP000256727"/>
    </source>
</evidence>
<dbReference type="OrthoDB" id="5242140at2"/>
<reference evidence="3 4" key="1">
    <citation type="submission" date="2018-07" db="EMBL/GenBank/DDBJ databases">
        <title>Sequencing the genomes of 1000 actinobacteria strains.</title>
        <authorList>
            <person name="Klenk H.-P."/>
        </authorList>
    </citation>
    <scope>NUCLEOTIDE SEQUENCE [LARGE SCALE GENOMIC DNA]</scope>
    <source>
        <strain evidence="3 4">DSM 14442</strain>
    </source>
</reference>
<gene>
    <name evidence="3" type="ORF">C8E99_1304</name>
</gene>
<dbReference type="InterPro" id="IPR001623">
    <property type="entry name" value="DnaJ_domain"/>
</dbReference>
<dbReference type="PROSITE" id="PS50076">
    <property type="entry name" value="DNAJ_2"/>
    <property type="match status" value="1"/>
</dbReference>
<dbReference type="InterPro" id="IPR036869">
    <property type="entry name" value="J_dom_sf"/>
</dbReference>